<name>A0A0J1EG38_RHOIS</name>
<evidence type="ECO:0000313" key="2">
    <source>
        <dbReference type="Proteomes" id="UP000036367"/>
    </source>
</evidence>
<comment type="caution">
    <text evidence="1">The sequence shown here is derived from an EMBL/GenBank/DDBJ whole genome shotgun (WGS) entry which is preliminary data.</text>
</comment>
<reference evidence="1" key="1">
    <citation type="submission" date="2015-05" db="EMBL/GenBank/DDBJ databases">
        <title>Permanent draft genome of Rhodopirellula islandicus K833.</title>
        <authorList>
            <person name="Kizina J."/>
            <person name="Richter M."/>
            <person name="Glockner F.O."/>
            <person name="Harder J."/>
        </authorList>
    </citation>
    <scope>NUCLEOTIDE SEQUENCE [LARGE SCALE GENOMIC DNA]</scope>
    <source>
        <strain evidence="1">K833</strain>
    </source>
</reference>
<keyword evidence="1" id="KW-0812">Transmembrane</keyword>
<dbReference type="SUPFAM" id="SSF50969">
    <property type="entry name" value="YVTN repeat-like/Quinoprotein amine dehydrogenase"/>
    <property type="match status" value="1"/>
</dbReference>
<organism evidence="1 2">
    <name type="scientific">Rhodopirellula islandica</name>
    <dbReference type="NCBI Taxonomy" id="595434"/>
    <lineage>
        <taxon>Bacteria</taxon>
        <taxon>Pseudomonadati</taxon>
        <taxon>Planctomycetota</taxon>
        <taxon>Planctomycetia</taxon>
        <taxon>Pirellulales</taxon>
        <taxon>Pirellulaceae</taxon>
        <taxon>Rhodopirellula</taxon>
    </lineage>
</organism>
<dbReference type="Proteomes" id="UP000036367">
    <property type="component" value="Unassembled WGS sequence"/>
</dbReference>
<evidence type="ECO:0000313" key="1">
    <source>
        <dbReference type="EMBL" id="KLU04479.1"/>
    </source>
</evidence>
<gene>
    <name evidence="1" type="ORF">RISK_003533</name>
</gene>
<dbReference type="PATRIC" id="fig|595434.4.peg.3364"/>
<dbReference type="InterPro" id="IPR011044">
    <property type="entry name" value="Quino_amine_DH_bsu"/>
</dbReference>
<protein>
    <submittedName>
        <fullName evidence="1">Signal peptide and transmembrane protein</fullName>
    </submittedName>
</protein>
<proteinExistence type="predicted"/>
<keyword evidence="2" id="KW-1185">Reference proteome</keyword>
<keyword evidence="1" id="KW-0472">Membrane</keyword>
<dbReference type="EMBL" id="LECT01000028">
    <property type="protein sequence ID" value="KLU04479.1"/>
    <property type="molecule type" value="Genomic_DNA"/>
</dbReference>
<sequence>MSDDGRRLIVSLSDEESRPTGLCVYLIEDNSATIEWVWRPVPESHQVSQVQSAFWLKNDRVAVLDEKRFAVWMPETKSQHAIITANSKTPIEFSPASEMAAFFVFGHITIYKTDGIRVLANTEPLRSSVKKVSFAPSGTKLLVSGAGSPTIVSMNNGKPRTLEAEGLSDSIVEWIDDRYALVDGASIFDSKSNRIVWKFNLTSYRQSVGSVSTLAGKLLIHNERDSKILVRDLFDVVSPDQLEPPAPKVTSVRPGAKVAIRVFGSMAEQYRQPIRTQLEAMARKNGWIVDQDGPFVLRADVNQVTESVSFETSNIIGFGKKNETIPVTYGTYRVAMYAGDDALMIRGFNSLVTTMGVIPRSKTLQQWVNDRSEFDIAKIKTVTFPETIEPKPEKETIGSTDLWEIP</sequence>
<accession>A0A0J1EG38</accession>
<dbReference type="STRING" id="595434.RISK_003533"/>
<dbReference type="AlphaFoldDB" id="A0A0J1EG38"/>